<dbReference type="Gene3D" id="3.40.50.300">
    <property type="entry name" value="P-loop containing nucleotide triphosphate hydrolases"/>
    <property type="match status" value="1"/>
</dbReference>
<name>A0ABU8RX74_9SPHN</name>
<keyword evidence="2" id="KW-1185">Reference proteome</keyword>
<protein>
    <recommendedName>
        <fullName evidence="3">Protein ImuA</fullName>
    </recommendedName>
</protein>
<proteinExistence type="predicted"/>
<dbReference type="SUPFAM" id="SSF52540">
    <property type="entry name" value="P-loop containing nucleoside triphosphate hydrolases"/>
    <property type="match status" value="1"/>
</dbReference>
<sequence length="230" mass="24086">MPLGEAWLDQALAGGLRADGLHEFHAADRIDSVAALGFALLVARLRQDLDGRPLIWARQDDAVGRPYGPGLVELGLDPDAVTLLMLQDGKALLRAGLDCVRDGAAAVVLLELHGRQPLLDLTATRRLALAGAASATMVLLARSQAPPVPSAAHTRWQVAAAPSLPLPAEAPGHPAFALTLLRRRGGGEGLSITLEWNRDTVSFREAAPLPRAVPAVAAGGTDDRLRQGTG</sequence>
<dbReference type="RefSeq" id="WP_339587554.1">
    <property type="nucleotide sequence ID" value="NZ_JBBHJZ010000002.1"/>
</dbReference>
<evidence type="ECO:0000313" key="1">
    <source>
        <dbReference type="EMBL" id="MEJ5977622.1"/>
    </source>
</evidence>
<evidence type="ECO:0008006" key="3">
    <source>
        <dbReference type="Google" id="ProtNLM"/>
    </source>
</evidence>
<dbReference type="InterPro" id="IPR017026">
    <property type="entry name" value="ImuA"/>
</dbReference>
<dbReference type="Proteomes" id="UP001361239">
    <property type="component" value="Unassembled WGS sequence"/>
</dbReference>
<dbReference type="PIRSF" id="PIRSF034285">
    <property type="entry name" value="UCP034285"/>
    <property type="match status" value="1"/>
</dbReference>
<reference evidence="1 2" key="1">
    <citation type="submission" date="2024-03" db="EMBL/GenBank/DDBJ databases">
        <authorList>
            <person name="Jo J.-H."/>
        </authorList>
    </citation>
    <scope>NUCLEOTIDE SEQUENCE [LARGE SCALE GENOMIC DNA]</scope>
    <source>
        <strain evidence="1 2">PS1R-30</strain>
    </source>
</reference>
<comment type="caution">
    <text evidence="1">The sequence shown here is derived from an EMBL/GenBank/DDBJ whole genome shotgun (WGS) entry which is preliminary data.</text>
</comment>
<gene>
    <name evidence="1" type="ORF">WG901_13320</name>
</gene>
<organism evidence="1 2">
    <name type="scientific">Novosphingobium anseongense</name>
    <dbReference type="NCBI Taxonomy" id="3133436"/>
    <lineage>
        <taxon>Bacteria</taxon>
        <taxon>Pseudomonadati</taxon>
        <taxon>Pseudomonadota</taxon>
        <taxon>Alphaproteobacteria</taxon>
        <taxon>Sphingomonadales</taxon>
        <taxon>Sphingomonadaceae</taxon>
        <taxon>Novosphingobium</taxon>
    </lineage>
</organism>
<dbReference type="InterPro" id="IPR027417">
    <property type="entry name" value="P-loop_NTPase"/>
</dbReference>
<evidence type="ECO:0000313" key="2">
    <source>
        <dbReference type="Proteomes" id="UP001361239"/>
    </source>
</evidence>
<dbReference type="EMBL" id="JBBHJZ010000002">
    <property type="protein sequence ID" value="MEJ5977622.1"/>
    <property type="molecule type" value="Genomic_DNA"/>
</dbReference>
<accession>A0ABU8RX74</accession>